<feature type="compositionally biased region" description="Basic and acidic residues" evidence="1">
    <location>
        <begin position="573"/>
        <end position="582"/>
    </location>
</feature>
<feature type="compositionally biased region" description="Polar residues" evidence="1">
    <location>
        <begin position="159"/>
        <end position="168"/>
    </location>
</feature>
<evidence type="ECO:0000313" key="3">
    <source>
        <dbReference type="Proteomes" id="UP000030746"/>
    </source>
</evidence>
<sequence length="744" mass="81878">MRGRKRKQSVKAEEEPKEETTDVQESQSTKIVPSFGKRKKVSNVKTKSAKTDVLEPSTQTTVEVHREESEPAGVPQQASSKENKNESTKAFHGTNDIEGESNPGISSDAKGLNDQGIENSSNESKRHGGTEKEAMIVPENDAAKIQAVLKTKEREIVQIPSSSQTSVPVRNIRSLQFDPSGDAKPYAIITKDTQNRTEIFDENNMLTSKEDTNEQPQKSVVNSTTTSTELQKNANENADVAVFIKTAPTKFDIPDEIGAIVTNTAPTNDHSTNENAVATNTAQTKVDGADENAVKTNAAPTKYHADQSDASPTLRDLSYDEESQESVVEIHKLLDYHFENFPKLADTKPPLFGFTNDCADASSGFIQNRIVQNKILESDESSNSHITDDKCLDVGKESTKETAADTTAELQKPNELKKGKVQCSKDRPCQTASALPTTPESFLPPTQGFGIHGIDFPIAATQNFNISYSPLMSISPDSSNPDSPSSFPDKDAPMGPTLCSHSVQETHETLLNVKSNIGLESQSNITLQNQENAVNPKIESVNRSSLDGMDNVRQPSRNDEIKTDTTRNSATPDEQRFSDKQEMPLSESSSETKLQMSFPIRPSTSKNDMLKQVYLVQNKDHSSVDNSFEDEVINMEDDFGVSDSQMCAIDYEEPMAMDYSCQQKSLPHRATPPSGATTLQGATPLPGPSTSHVSRPDQEGHNIMQGLIKDISGLNKMLMKTKREMEAFRRNRGFTPLQNRNWQQ</sequence>
<evidence type="ECO:0000313" key="2">
    <source>
        <dbReference type="EMBL" id="ESP04974.1"/>
    </source>
</evidence>
<dbReference type="HOGENOM" id="CLU_373520_0_0_1"/>
<feature type="compositionally biased region" description="Basic and acidic residues" evidence="1">
    <location>
        <begin position="556"/>
        <end position="565"/>
    </location>
</feature>
<feature type="region of interest" description="Disordered" evidence="1">
    <location>
        <begin position="665"/>
        <end position="698"/>
    </location>
</feature>
<feature type="compositionally biased region" description="Low complexity" evidence="1">
    <location>
        <begin position="475"/>
        <end position="487"/>
    </location>
</feature>
<evidence type="ECO:0000256" key="1">
    <source>
        <dbReference type="SAM" id="MobiDB-lite"/>
    </source>
</evidence>
<gene>
    <name evidence="2" type="ORF">LOTGIDRAFT_230029</name>
</gene>
<name>V4AL98_LOTGI</name>
<dbReference type="OMA" id="HTKAVLY"/>
<dbReference type="CTD" id="20248179"/>
<feature type="region of interest" description="Disordered" evidence="1">
    <location>
        <begin position="475"/>
        <end position="496"/>
    </location>
</feature>
<feature type="compositionally biased region" description="Basic and acidic residues" evidence="1">
    <location>
        <begin position="123"/>
        <end position="134"/>
    </location>
</feature>
<dbReference type="Proteomes" id="UP000030746">
    <property type="component" value="Unassembled WGS sequence"/>
</dbReference>
<feature type="compositionally biased region" description="Basic and acidic residues" evidence="1">
    <location>
        <begin position="412"/>
        <end position="423"/>
    </location>
</feature>
<dbReference type="GeneID" id="20248179"/>
<feature type="compositionally biased region" description="Basic and acidic residues" evidence="1">
    <location>
        <begin position="10"/>
        <end position="20"/>
    </location>
</feature>
<dbReference type="KEGG" id="lgi:LOTGIDRAFT_230029"/>
<dbReference type="EMBL" id="KB199651">
    <property type="protein sequence ID" value="ESP04974.1"/>
    <property type="molecule type" value="Genomic_DNA"/>
</dbReference>
<keyword evidence="3" id="KW-1185">Reference proteome</keyword>
<feature type="region of interest" description="Disordered" evidence="1">
    <location>
        <begin position="1"/>
        <end position="138"/>
    </location>
</feature>
<dbReference type="AlphaFoldDB" id="V4AL98"/>
<accession>V4AL98</accession>
<reference evidence="2 3" key="1">
    <citation type="journal article" date="2013" name="Nature">
        <title>Insights into bilaterian evolution from three spiralian genomes.</title>
        <authorList>
            <person name="Simakov O."/>
            <person name="Marletaz F."/>
            <person name="Cho S.J."/>
            <person name="Edsinger-Gonzales E."/>
            <person name="Havlak P."/>
            <person name="Hellsten U."/>
            <person name="Kuo D.H."/>
            <person name="Larsson T."/>
            <person name="Lv J."/>
            <person name="Arendt D."/>
            <person name="Savage R."/>
            <person name="Osoegawa K."/>
            <person name="de Jong P."/>
            <person name="Grimwood J."/>
            <person name="Chapman J.A."/>
            <person name="Shapiro H."/>
            <person name="Aerts A."/>
            <person name="Otillar R.P."/>
            <person name="Terry A.Y."/>
            <person name="Boore J.L."/>
            <person name="Grigoriev I.V."/>
            <person name="Lindberg D.R."/>
            <person name="Seaver E.C."/>
            <person name="Weisblat D.A."/>
            <person name="Putnam N.H."/>
            <person name="Rokhsar D.S."/>
        </authorList>
    </citation>
    <scope>NUCLEOTIDE SEQUENCE [LARGE SCALE GENOMIC DNA]</scope>
</reference>
<feature type="region of interest" description="Disordered" evidence="1">
    <location>
        <begin position="401"/>
        <end position="423"/>
    </location>
</feature>
<protein>
    <submittedName>
        <fullName evidence="2">Uncharacterized protein</fullName>
    </submittedName>
</protein>
<dbReference type="OrthoDB" id="10354673at2759"/>
<proteinExistence type="predicted"/>
<dbReference type="RefSeq" id="XP_009044483.1">
    <property type="nucleotide sequence ID" value="XM_009046235.1"/>
</dbReference>
<organism evidence="2 3">
    <name type="scientific">Lottia gigantea</name>
    <name type="common">Giant owl limpet</name>
    <dbReference type="NCBI Taxonomy" id="225164"/>
    <lineage>
        <taxon>Eukaryota</taxon>
        <taxon>Metazoa</taxon>
        <taxon>Spiralia</taxon>
        <taxon>Lophotrochozoa</taxon>
        <taxon>Mollusca</taxon>
        <taxon>Gastropoda</taxon>
        <taxon>Patellogastropoda</taxon>
        <taxon>Lottioidea</taxon>
        <taxon>Lottiidae</taxon>
        <taxon>Lottia</taxon>
    </lineage>
</organism>
<feature type="region of interest" description="Disordered" evidence="1">
    <location>
        <begin position="536"/>
        <end position="594"/>
    </location>
</feature>
<feature type="region of interest" description="Disordered" evidence="1">
    <location>
        <begin position="159"/>
        <end position="178"/>
    </location>
</feature>